<name>A0A8I6SDS9_CIMLE</name>
<proteinExistence type="predicted"/>
<accession>A0A8I6SDS9</accession>
<protein>
    <submittedName>
        <fullName evidence="2">Uncharacterized protein</fullName>
    </submittedName>
</protein>
<keyword evidence="3" id="KW-1185">Reference proteome</keyword>
<organism evidence="2 3">
    <name type="scientific">Cimex lectularius</name>
    <name type="common">Bed bug</name>
    <name type="synonym">Acanthia lectularia</name>
    <dbReference type="NCBI Taxonomy" id="79782"/>
    <lineage>
        <taxon>Eukaryota</taxon>
        <taxon>Metazoa</taxon>
        <taxon>Ecdysozoa</taxon>
        <taxon>Arthropoda</taxon>
        <taxon>Hexapoda</taxon>
        <taxon>Insecta</taxon>
        <taxon>Pterygota</taxon>
        <taxon>Neoptera</taxon>
        <taxon>Paraneoptera</taxon>
        <taxon>Hemiptera</taxon>
        <taxon>Heteroptera</taxon>
        <taxon>Panheteroptera</taxon>
        <taxon>Cimicomorpha</taxon>
        <taxon>Cimicidae</taxon>
        <taxon>Cimex</taxon>
    </lineage>
</organism>
<dbReference type="Proteomes" id="UP000494040">
    <property type="component" value="Unassembled WGS sequence"/>
</dbReference>
<dbReference type="OrthoDB" id="10612778at2759"/>
<feature type="signal peptide" evidence="1">
    <location>
        <begin position="1"/>
        <end position="27"/>
    </location>
</feature>
<feature type="chain" id="PRO_5035103473" evidence="1">
    <location>
        <begin position="28"/>
        <end position="115"/>
    </location>
</feature>
<dbReference type="AlphaFoldDB" id="A0A8I6SDS9"/>
<reference evidence="2" key="1">
    <citation type="submission" date="2022-01" db="UniProtKB">
        <authorList>
            <consortium name="EnsemblMetazoa"/>
        </authorList>
    </citation>
    <scope>IDENTIFICATION</scope>
</reference>
<dbReference type="EnsemblMetazoa" id="XM_014406529.2">
    <property type="protein sequence ID" value="XP_014262015.1"/>
    <property type="gene ID" value="LOC106674078"/>
</dbReference>
<evidence type="ECO:0000256" key="1">
    <source>
        <dbReference type="SAM" id="SignalP"/>
    </source>
</evidence>
<keyword evidence="1" id="KW-0732">Signal</keyword>
<dbReference type="RefSeq" id="XP_014262015.1">
    <property type="nucleotide sequence ID" value="XM_014406529.2"/>
</dbReference>
<sequence>MSSYLMMILAFISVGFFASFRENHVNGQVVFRPLFVYKHKQQEKLNNRREQQIQQQLIQAEQAEFALQQQQQHFFYDPYYYQYYYQHSGQYYPVPYPEINRISRNRKIDKAKKDV</sequence>
<evidence type="ECO:0000313" key="2">
    <source>
        <dbReference type="EnsemblMetazoa" id="XP_014262016.1"/>
    </source>
</evidence>
<dbReference type="GeneID" id="106674078"/>
<dbReference type="RefSeq" id="XP_014262016.1">
    <property type="nucleotide sequence ID" value="XM_014406530.2"/>
</dbReference>
<dbReference type="KEGG" id="clec:106674078"/>
<dbReference type="EnsemblMetazoa" id="XM_014406530.2">
    <property type="protein sequence ID" value="XP_014262016.1"/>
    <property type="gene ID" value="LOC106674078"/>
</dbReference>
<evidence type="ECO:0000313" key="3">
    <source>
        <dbReference type="Proteomes" id="UP000494040"/>
    </source>
</evidence>